<reference evidence="1 2" key="1">
    <citation type="journal article" date="2016" name="Nat. Commun.">
        <title>Thousands of microbial genomes shed light on interconnected biogeochemical processes in an aquifer system.</title>
        <authorList>
            <person name="Anantharaman K."/>
            <person name="Brown C.T."/>
            <person name="Hug L.A."/>
            <person name="Sharon I."/>
            <person name="Castelle C.J."/>
            <person name="Probst A.J."/>
            <person name="Thomas B.C."/>
            <person name="Singh A."/>
            <person name="Wilkins M.J."/>
            <person name="Karaoz U."/>
            <person name="Brodie E.L."/>
            <person name="Williams K.H."/>
            <person name="Hubbard S.S."/>
            <person name="Banfield J.F."/>
        </authorList>
    </citation>
    <scope>NUCLEOTIDE SEQUENCE [LARGE SCALE GENOMIC DNA]</scope>
</reference>
<organism evidence="1 2">
    <name type="scientific">Candidatus Azambacteria bacterium RIFCSPLOWO2_02_FULL_44_14</name>
    <dbReference type="NCBI Taxonomy" id="1797306"/>
    <lineage>
        <taxon>Bacteria</taxon>
        <taxon>Candidatus Azamiibacteriota</taxon>
    </lineage>
</organism>
<protein>
    <submittedName>
        <fullName evidence="1">Uncharacterized protein</fullName>
    </submittedName>
</protein>
<dbReference type="AlphaFoldDB" id="A0A1F5C9V7"/>
<name>A0A1F5C9V7_9BACT</name>
<accession>A0A1F5C9V7</accession>
<gene>
    <name evidence="1" type="ORF">A3I30_04105</name>
</gene>
<dbReference type="Proteomes" id="UP000177197">
    <property type="component" value="Unassembled WGS sequence"/>
</dbReference>
<sequence length="64" mass="7596">MAKTPVKSYIKIRKDEYLKLKQLQTRFAAFFGYIEHLRDIKEARKDISVGRVIPQEKLFQKLGL</sequence>
<comment type="caution">
    <text evidence="1">The sequence shown here is derived from an EMBL/GenBank/DDBJ whole genome shotgun (WGS) entry which is preliminary data.</text>
</comment>
<evidence type="ECO:0000313" key="2">
    <source>
        <dbReference type="Proteomes" id="UP000177197"/>
    </source>
</evidence>
<dbReference type="EMBL" id="MEYV01000022">
    <property type="protein sequence ID" value="OGD39650.1"/>
    <property type="molecule type" value="Genomic_DNA"/>
</dbReference>
<evidence type="ECO:0000313" key="1">
    <source>
        <dbReference type="EMBL" id="OGD39650.1"/>
    </source>
</evidence>
<proteinExistence type="predicted"/>